<dbReference type="RefSeq" id="WP_263512287.1">
    <property type="nucleotide sequence ID" value="NZ_CP089051.1"/>
</dbReference>
<name>A0AA46NWV3_9GAMM</name>
<sequence length="142" mass="15949">MQLIHENQPDLSSTKTTAQTTPSEAINLTEGEPIGTASEQNDEPIASSKLYYKYPYYFQITELSSEETADRIIHSVIYTTKGTFYFNVLSMTPLQNGIFRGLKLGDCIYLTTDNKPIEKLDGKSSFEEYISTPEPISCDSIQ</sequence>
<reference evidence="2" key="1">
    <citation type="journal article" date="2022" name="J Glob Antimicrob Resist">
        <title>Comparative analysis of IMP-4- and OXA-58-containing plasmids of three carbapenemase-producing Acinetobacter ursingii strains in the Netherlands.</title>
        <authorList>
            <person name="Hendrickx A.P.A."/>
            <person name="Schade R.P."/>
            <person name="Landman F."/>
            <person name="Bosch T."/>
            <person name="Schouls L.M."/>
            <person name="van Dijk K."/>
        </authorList>
    </citation>
    <scope>NUCLEOTIDE SEQUENCE</scope>
    <source>
        <strain evidence="2">RIVM_C010559</strain>
    </source>
</reference>
<dbReference type="EMBL" id="CP089051">
    <property type="protein sequence ID" value="UYF70951.1"/>
    <property type="molecule type" value="Genomic_DNA"/>
</dbReference>
<evidence type="ECO:0000313" key="2">
    <source>
        <dbReference type="EMBL" id="UYF70951.1"/>
    </source>
</evidence>
<evidence type="ECO:0000313" key="3">
    <source>
        <dbReference type="Proteomes" id="UP001164064"/>
    </source>
</evidence>
<protein>
    <submittedName>
        <fullName evidence="2">Uncharacterized protein</fullName>
    </submittedName>
</protein>
<feature type="region of interest" description="Disordered" evidence="1">
    <location>
        <begin position="1"/>
        <end position="42"/>
    </location>
</feature>
<dbReference type="AlphaFoldDB" id="A0AA46NWV3"/>
<dbReference type="Proteomes" id="UP001164064">
    <property type="component" value="Chromosome"/>
</dbReference>
<gene>
    <name evidence="2" type="ORF">LSO60_11855</name>
</gene>
<evidence type="ECO:0000256" key="1">
    <source>
        <dbReference type="SAM" id="MobiDB-lite"/>
    </source>
</evidence>
<proteinExistence type="predicted"/>
<feature type="compositionally biased region" description="Polar residues" evidence="1">
    <location>
        <begin position="9"/>
        <end position="26"/>
    </location>
</feature>
<accession>A0AA46NWV3</accession>
<organism evidence="2 3">
    <name type="scientific">Acinetobacter ursingii</name>
    <dbReference type="NCBI Taxonomy" id="108980"/>
    <lineage>
        <taxon>Bacteria</taxon>
        <taxon>Pseudomonadati</taxon>
        <taxon>Pseudomonadota</taxon>
        <taxon>Gammaproteobacteria</taxon>
        <taxon>Moraxellales</taxon>
        <taxon>Moraxellaceae</taxon>
        <taxon>Acinetobacter</taxon>
    </lineage>
</organism>